<keyword evidence="3" id="KW-1185">Reference proteome</keyword>
<evidence type="ECO:0000313" key="2">
    <source>
        <dbReference type="EMBL" id="MFD1323237.1"/>
    </source>
</evidence>
<sequence>MLVVCASVSGAPGVSTAAVGLAAGWPQAGGLLLEADPSGGVAAARFGLAQQPGLASLAAAARHGGVGGVLSAHVQRLPLGVGVVVAPGSADVAAGSVGVLAGSADALRDVAPVVVADVGRLYPESPARALVAAADAVVLVTTPTTEYLDHLDARLGWLRNLVDRGWIGLAVSGRGLYPAAEIGARLALPVWAQLPRDQRGAAVLGGRLAGRTWHRTPLARALRDLAGTLHWFATRRDTAQLGALR</sequence>
<gene>
    <name evidence="2" type="ORF">ACFQ4H_19295</name>
</gene>
<feature type="signal peptide" evidence="1">
    <location>
        <begin position="1"/>
        <end position="17"/>
    </location>
</feature>
<dbReference type="Proteomes" id="UP001597260">
    <property type="component" value="Unassembled WGS sequence"/>
</dbReference>
<proteinExistence type="predicted"/>
<dbReference type="EMBL" id="JBHTMP010000029">
    <property type="protein sequence ID" value="MFD1323237.1"/>
    <property type="molecule type" value="Genomic_DNA"/>
</dbReference>
<dbReference type="RefSeq" id="WP_377572389.1">
    <property type="nucleotide sequence ID" value="NZ_JBHTMP010000029.1"/>
</dbReference>
<evidence type="ECO:0008006" key="4">
    <source>
        <dbReference type="Google" id="ProtNLM"/>
    </source>
</evidence>
<dbReference type="Gene3D" id="3.40.50.300">
    <property type="entry name" value="P-loop containing nucleotide triphosphate hydrolases"/>
    <property type="match status" value="1"/>
</dbReference>
<evidence type="ECO:0000313" key="3">
    <source>
        <dbReference type="Proteomes" id="UP001597260"/>
    </source>
</evidence>
<name>A0ABW3YIE3_9ACTN</name>
<accession>A0ABW3YIE3</accession>
<dbReference type="InterPro" id="IPR027417">
    <property type="entry name" value="P-loop_NTPase"/>
</dbReference>
<dbReference type="SUPFAM" id="SSF52540">
    <property type="entry name" value="P-loop containing nucleoside triphosphate hydrolases"/>
    <property type="match status" value="1"/>
</dbReference>
<evidence type="ECO:0000256" key="1">
    <source>
        <dbReference type="SAM" id="SignalP"/>
    </source>
</evidence>
<protein>
    <recommendedName>
        <fullName evidence="4">MinD-like ATPase involved in chromosome partitioning or flagellar assembly</fullName>
    </recommendedName>
</protein>
<comment type="caution">
    <text evidence="2">The sequence shown here is derived from an EMBL/GenBank/DDBJ whole genome shotgun (WGS) entry which is preliminary data.</text>
</comment>
<keyword evidence="1" id="KW-0732">Signal</keyword>
<feature type="chain" id="PRO_5045143409" description="MinD-like ATPase involved in chromosome partitioning or flagellar assembly" evidence="1">
    <location>
        <begin position="18"/>
        <end position="245"/>
    </location>
</feature>
<organism evidence="2 3">
    <name type="scientific">Micromonospora sonneratiae</name>
    <dbReference type="NCBI Taxonomy" id="1184706"/>
    <lineage>
        <taxon>Bacteria</taxon>
        <taxon>Bacillati</taxon>
        <taxon>Actinomycetota</taxon>
        <taxon>Actinomycetes</taxon>
        <taxon>Micromonosporales</taxon>
        <taxon>Micromonosporaceae</taxon>
        <taxon>Micromonospora</taxon>
    </lineage>
</organism>
<reference evidence="3" key="1">
    <citation type="journal article" date="2019" name="Int. J. Syst. Evol. Microbiol.">
        <title>The Global Catalogue of Microorganisms (GCM) 10K type strain sequencing project: providing services to taxonomists for standard genome sequencing and annotation.</title>
        <authorList>
            <consortium name="The Broad Institute Genomics Platform"/>
            <consortium name="The Broad Institute Genome Sequencing Center for Infectious Disease"/>
            <person name="Wu L."/>
            <person name="Ma J."/>
        </authorList>
    </citation>
    <scope>NUCLEOTIDE SEQUENCE [LARGE SCALE GENOMIC DNA]</scope>
    <source>
        <strain evidence="3">JCM 31037</strain>
    </source>
</reference>